<evidence type="ECO:0000313" key="1">
    <source>
        <dbReference type="EMBL" id="KAJ8869990.1"/>
    </source>
</evidence>
<evidence type="ECO:0000313" key="2">
    <source>
        <dbReference type="Proteomes" id="UP001159363"/>
    </source>
</evidence>
<gene>
    <name evidence="1" type="ORF">PR048_029001</name>
</gene>
<accession>A0ABQ9GC55</accession>
<organism evidence="1 2">
    <name type="scientific">Dryococelus australis</name>
    <dbReference type="NCBI Taxonomy" id="614101"/>
    <lineage>
        <taxon>Eukaryota</taxon>
        <taxon>Metazoa</taxon>
        <taxon>Ecdysozoa</taxon>
        <taxon>Arthropoda</taxon>
        <taxon>Hexapoda</taxon>
        <taxon>Insecta</taxon>
        <taxon>Pterygota</taxon>
        <taxon>Neoptera</taxon>
        <taxon>Polyneoptera</taxon>
        <taxon>Phasmatodea</taxon>
        <taxon>Verophasmatodea</taxon>
        <taxon>Anareolatae</taxon>
        <taxon>Phasmatidae</taxon>
        <taxon>Eurycanthinae</taxon>
        <taxon>Dryococelus</taxon>
    </lineage>
</organism>
<dbReference type="Proteomes" id="UP001159363">
    <property type="component" value="Chromosome 12"/>
</dbReference>
<sequence length="159" mass="17560">MKKWRSAGTYIIEGITRSSPPISHKVAKPVVCVCQTLRHGGALMCSSCGIVLVIPVVSETPKLNPSHVLANKYSQKEQDWCDKLLITNVIGPSIVEITRGTTGNFKLDRINMRNKPAHFRKVKLVPQLATGGQQAVSSRCPSLLPLTEEIRNVNSFQQR</sequence>
<dbReference type="EMBL" id="JARBHB010000013">
    <property type="protein sequence ID" value="KAJ8869990.1"/>
    <property type="molecule type" value="Genomic_DNA"/>
</dbReference>
<proteinExistence type="predicted"/>
<protein>
    <submittedName>
        <fullName evidence="1">Uncharacterized protein</fullName>
    </submittedName>
</protein>
<name>A0ABQ9GC55_9NEOP</name>
<reference evidence="1 2" key="1">
    <citation type="submission" date="2023-02" db="EMBL/GenBank/DDBJ databases">
        <title>LHISI_Scaffold_Assembly.</title>
        <authorList>
            <person name="Stuart O.P."/>
            <person name="Cleave R."/>
            <person name="Magrath M.J.L."/>
            <person name="Mikheyev A.S."/>
        </authorList>
    </citation>
    <scope>NUCLEOTIDE SEQUENCE [LARGE SCALE GENOMIC DNA]</scope>
    <source>
        <strain evidence="1">Daus_M_001</strain>
        <tissue evidence="1">Leg muscle</tissue>
    </source>
</reference>
<comment type="caution">
    <text evidence="1">The sequence shown here is derived from an EMBL/GenBank/DDBJ whole genome shotgun (WGS) entry which is preliminary data.</text>
</comment>
<keyword evidence="2" id="KW-1185">Reference proteome</keyword>